<name>A0A0C3FDI1_PILCF</name>
<reference evidence="3 4" key="1">
    <citation type="submission" date="2014-04" db="EMBL/GenBank/DDBJ databases">
        <authorList>
            <consortium name="DOE Joint Genome Institute"/>
            <person name="Kuo A."/>
            <person name="Tarkka M."/>
            <person name="Buscot F."/>
            <person name="Kohler A."/>
            <person name="Nagy L.G."/>
            <person name="Floudas D."/>
            <person name="Copeland A."/>
            <person name="Barry K.W."/>
            <person name="Cichocki N."/>
            <person name="Veneault-Fourrey C."/>
            <person name="LaButti K."/>
            <person name="Lindquist E.A."/>
            <person name="Lipzen A."/>
            <person name="Lundell T."/>
            <person name="Morin E."/>
            <person name="Murat C."/>
            <person name="Sun H."/>
            <person name="Tunlid A."/>
            <person name="Henrissat B."/>
            <person name="Grigoriev I.V."/>
            <person name="Hibbett D.S."/>
            <person name="Martin F."/>
            <person name="Nordberg H.P."/>
            <person name="Cantor M.N."/>
            <person name="Hua S.X."/>
        </authorList>
    </citation>
    <scope>NUCLEOTIDE SEQUENCE [LARGE SCALE GENOMIC DNA]</scope>
    <source>
        <strain evidence="3 4">F 1598</strain>
    </source>
</reference>
<dbReference type="STRING" id="765440.A0A0C3FDI1"/>
<dbReference type="EMBL" id="KN833020">
    <property type="protein sequence ID" value="KIM77936.1"/>
    <property type="molecule type" value="Genomic_DNA"/>
</dbReference>
<feature type="non-terminal residue" evidence="3">
    <location>
        <position position="1"/>
    </location>
</feature>
<dbReference type="PROSITE" id="PS00108">
    <property type="entry name" value="PROTEIN_KINASE_ST"/>
    <property type="match status" value="1"/>
</dbReference>
<dbReference type="Proteomes" id="UP000054166">
    <property type="component" value="Unassembled WGS sequence"/>
</dbReference>
<dbReference type="GO" id="GO:0005524">
    <property type="term" value="F:ATP binding"/>
    <property type="evidence" value="ECO:0007669"/>
    <property type="project" value="InterPro"/>
</dbReference>
<keyword evidence="4" id="KW-1185">Reference proteome</keyword>
<dbReference type="InterPro" id="IPR008271">
    <property type="entry name" value="Ser/Thr_kinase_AS"/>
</dbReference>
<feature type="domain" description="Protein kinase" evidence="2">
    <location>
        <begin position="1"/>
        <end position="224"/>
    </location>
</feature>
<proteinExistence type="predicted"/>
<dbReference type="HOGENOM" id="CLU_019279_2_0_1"/>
<evidence type="ECO:0000259" key="2">
    <source>
        <dbReference type="PROSITE" id="PS50011"/>
    </source>
</evidence>
<accession>A0A0C3FDI1</accession>
<dbReference type="PROSITE" id="PS50011">
    <property type="entry name" value="PROTEIN_KINASE_DOM"/>
    <property type="match status" value="1"/>
</dbReference>
<evidence type="ECO:0000313" key="3">
    <source>
        <dbReference type="EMBL" id="KIM77936.1"/>
    </source>
</evidence>
<dbReference type="Gene3D" id="1.10.510.10">
    <property type="entry name" value="Transferase(Phosphotransferase) domain 1"/>
    <property type="match status" value="1"/>
</dbReference>
<dbReference type="GO" id="GO:0004674">
    <property type="term" value="F:protein serine/threonine kinase activity"/>
    <property type="evidence" value="ECO:0007669"/>
    <property type="project" value="UniProtKB-EC"/>
</dbReference>
<sequence length="235" mass="26239">PILWHETHVLQFLKGQATIPAVYGYGQLGHFEYMAMELLGPSIAEQQKDGAGVMVKTIIQVVYQALTPLQHIHLLGIVHCDIKPENFLCALDDTSTIKIIDFGISKPISLGQQSKYDPLKDLVTVTSFILISIQHIIDLAPCNDIESLALMALFLLHGNLPWKPCPHLESQLRSQEVVQLMKLVCTGLILSTGFPNEFGEVLTYSHSLKFNQFPDYRAVRHSFASLAERLGYSPD</sequence>
<reference evidence="4" key="2">
    <citation type="submission" date="2015-01" db="EMBL/GenBank/DDBJ databases">
        <title>Evolutionary Origins and Diversification of the Mycorrhizal Mutualists.</title>
        <authorList>
            <consortium name="DOE Joint Genome Institute"/>
            <consortium name="Mycorrhizal Genomics Consortium"/>
            <person name="Kohler A."/>
            <person name="Kuo A."/>
            <person name="Nagy L.G."/>
            <person name="Floudas D."/>
            <person name="Copeland A."/>
            <person name="Barry K.W."/>
            <person name="Cichocki N."/>
            <person name="Veneault-Fourrey C."/>
            <person name="LaButti K."/>
            <person name="Lindquist E.A."/>
            <person name="Lipzen A."/>
            <person name="Lundell T."/>
            <person name="Morin E."/>
            <person name="Murat C."/>
            <person name="Riley R."/>
            <person name="Ohm R."/>
            <person name="Sun H."/>
            <person name="Tunlid A."/>
            <person name="Henrissat B."/>
            <person name="Grigoriev I.V."/>
            <person name="Hibbett D.S."/>
            <person name="Martin F."/>
        </authorList>
    </citation>
    <scope>NUCLEOTIDE SEQUENCE [LARGE SCALE GENOMIC DNA]</scope>
    <source>
        <strain evidence="4">F 1598</strain>
    </source>
</reference>
<dbReference type="InParanoid" id="A0A0C3FDI1"/>
<protein>
    <recommendedName>
        <fullName evidence="1">non-specific serine/threonine protein kinase</fullName>
        <ecNumber evidence="1">2.7.11.1</ecNumber>
    </recommendedName>
</protein>
<dbReference type="Pfam" id="PF00069">
    <property type="entry name" value="Pkinase"/>
    <property type="match status" value="1"/>
</dbReference>
<evidence type="ECO:0000313" key="4">
    <source>
        <dbReference type="Proteomes" id="UP000054166"/>
    </source>
</evidence>
<dbReference type="InterPro" id="IPR050235">
    <property type="entry name" value="CK1_Ser-Thr_kinase"/>
</dbReference>
<dbReference type="InterPro" id="IPR000719">
    <property type="entry name" value="Prot_kinase_dom"/>
</dbReference>
<evidence type="ECO:0000256" key="1">
    <source>
        <dbReference type="ARBA" id="ARBA00012513"/>
    </source>
</evidence>
<dbReference type="InterPro" id="IPR011009">
    <property type="entry name" value="Kinase-like_dom_sf"/>
</dbReference>
<dbReference type="SUPFAM" id="SSF56112">
    <property type="entry name" value="Protein kinase-like (PK-like)"/>
    <property type="match status" value="1"/>
</dbReference>
<dbReference type="PANTHER" id="PTHR11909">
    <property type="entry name" value="CASEIN KINASE-RELATED"/>
    <property type="match status" value="1"/>
</dbReference>
<gene>
    <name evidence="3" type="ORF">PILCRDRAFT_27830</name>
</gene>
<dbReference type="SMART" id="SM00220">
    <property type="entry name" value="S_TKc"/>
    <property type="match status" value="1"/>
</dbReference>
<organism evidence="3 4">
    <name type="scientific">Piloderma croceum (strain F 1598)</name>
    <dbReference type="NCBI Taxonomy" id="765440"/>
    <lineage>
        <taxon>Eukaryota</taxon>
        <taxon>Fungi</taxon>
        <taxon>Dikarya</taxon>
        <taxon>Basidiomycota</taxon>
        <taxon>Agaricomycotina</taxon>
        <taxon>Agaricomycetes</taxon>
        <taxon>Agaricomycetidae</taxon>
        <taxon>Atheliales</taxon>
        <taxon>Atheliaceae</taxon>
        <taxon>Piloderma</taxon>
    </lineage>
</organism>
<feature type="non-terminal residue" evidence="3">
    <location>
        <position position="235"/>
    </location>
</feature>
<dbReference type="OrthoDB" id="3233492at2759"/>
<dbReference type="EC" id="2.7.11.1" evidence="1"/>
<dbReference type="AlphaFoldDB" id="A0A0C3FDI1"/>